<dbReference type="InterPro" id="IPR000225">
    <property type="entry name" value="Armadillo"/>
</dbReference>
<name>A0AB34IYR1_PRYPA</name>
<dbReference type="Pfam" id="PF13181">
    <property type="entry name" value="TPR_8"/>
    <property type="match status" value="1"/>
</dbReference>
<evidence type="ECO:0000313" key="9">
    <source>
        <dbReference type="Proteomes" id="UP001515480"/>
    </source>
</evidence>
<dbReference type="EMBL" id="JBGBPQ010000015">
    <property type="protein sequence ID" value="KAL1510468.1"/>
    <property type="molecule type" value="Genomic_DNA"/>
</dbReference>
<comment type="subcellular location">
    <subcellularLocation>
        <location evidence="1">Cytoplasm</location>
        <location evidence="1">Myofibril</location>
        <location evidence="1">Sarcomere</location>
        <location evidence="1">A band</location>
    </subcellularLocation>
    <subcellularLocation>
        <location evidence="2">Cytoplasm</location>
        <location evidence="2">Myofibril</location>
        <location evidence="2">Sarcomere</location>
        <location evidence="2">Z line</location>
    </subcellularLocation>
</comment>
<feature type="region of interest" description="Disordered" evidence="6">
    <location>
        <begin position="1241"/>
        <end position="1261"/>
    </location>
</feature>
<dbReference type="InterPro" id="IPR051966">
    <property type="entry name" value="RPAP3"/>
</dbReference>
<reference evidence="8 9" key="1">
    <citation type="journal article" date="2024" name="Science">
        <title>Giant polyketide synthase enzymes in the biosynthesis of giant marine polyether toxins.</title>
        <authorList>
            <person name="Fallon T.R."/>
            <person name="Shende V.V."/>
            <person name="Wierzbicki I.H."/>
            <person name="Pendleton A.L."/>
            <person name="Watervoot N.F."/>
            <person name="Auber R.P."/>
            <person name="Gonzalez D.J."/>
            <person name="Wisecaver J.H."/>
            <person name="Moore B.S."/>
        </authorList>
    </citation>
    <scope>NUCLEOTIDE SEQUENCE [LARGE SCALE GENOMIC DNA]</scope>
    <source>
        <strain evidence="8 9">12B1</strain>
    </source>
</reference>
<dbReference type="SUPFAM" id="SSF53335">
    <property type="entry name" value="S-adenosyl-L-methionine-dependent methyltransferases"/>
    <property type="match status" value="1"/>
</dbReference>
<dbReference type="PANTHER" id="PTHR46423">
    <property type="entry name" value="RNA POLYMERASE II-ASSOCIATED PROTEIN 3"/>
    <property type="match status" value="1"/>
</dbReference>
<feature type="region of interest" description="Disordered" evidence="6">
    <location>
        <begin position="1"/>
        <end position="23"/>
    </location>
</feature>
<dbReference type="SUPFAM" id="SSF48452">
    <property type="entry name" value="TPR-like"/>
    <property type="match status" value="1"/>
</dbReference>
<dbReference type="Proteomes" id="UP001515480">
    <property type="component" value="Unassembled WGS sequence"/>
</dbReference>
<dbReference type="Pfam" id="PF08242">
    <property type="entry name" value="Methyltransf_12"/>
    <property type="match status" value="1"/>
</dbReference>
<evidence type="ECO:0000256" key="5">
    <source>
        <dbReference type="PROSITE-ProRule" id="PRU00259"/>
    </source>
</evidence>
<dbReference type="InterPro" id="IPR019734">
    <property type="entry name" value="TPR_rpt"/>
</dbReference>
<feature type="compositionally biased region" description="Acidic residues" evidence="6">
    <location>
        <begin position="1247"/>
        <end position="1261"/>
    </location>
</feature>
<dbReference type="GO" id="GO:0101031">
    <property type="term" value="C:protein folding chaperone complex"/>
    <property type="evidence" value="ECO:0007669"/>
    <property type="project" value="TreeGrafter"/>
</dbReference>
<feature type="domain" description="Methyltransferase type 12" evidence="7">
    <location>
        <begin position="928"/>
        <end position="1028"/>
    </location>
</feature>
<dbReference type="InterPro" id="IPR011989">
    <property type="entry name" value="ARM-like"/>
</dbReference>
<keyword evidence="4" id="KW-0802">TPR repeat</keyword>
<dbReference type="CDD" id="cd02440">
    <property type="entry name" value="AdoMet_MTases"/>
    <property type="match status" value="1"/>
</dbReference>
<dbReference type="InterPro" id="IPR016024">
    <property type="entry name" value="ARM-type_fold"/>
</dbReference>
<dbReference type="Gene3D" id="3.40.50.150">
    <property type="entry name" value="Vaccinia Virus protein VP39"/>
    <property type="match status" value="1"/>
</dbReference>
<feature type="repeat" description="ARM" evidence="5">
    <location>
        <begin position="462"/>
        <end position="495"/>
    </location>
</feature>
<evidence type="ECO:0000313" key="8">
    <source>
        <dbReference type="EMBL" id="KAL1510468.1"/>
    </source>
</evidence>
<dbReference type="PROSITE" id="PS50176">
    <property type="entry name" value="ARM_REPEAT"/>
    <property type="match status" value="1"/>
</dbReference>
<proteinExistence type="predicted"/>
<evidence type="ECO:0000256" key="2">
    <source>
        <dbReference type="ARBA" id="ARBA00004216"/>
    </source>
</evidence>
<comment type="caution">
    <text evidence="8">The sequence shown here is derived from an EMBL/GenBank/DDBJ whole genome shotgun (WGS) entry which is preliminary data.</text>
</comment>
<dbReference type="InterPro" id="IPR011990">
    <property type="entry name" value="TPR-like_helical_dom_sf"/>
</dbReference>
<evidence type="ECO:0000256" key="4">
    <source>
        <dbReference type="ARBA" id="ARBA00022803"/>
    </source>
</evidence>
<sequence>MPGTLDLSGIQDLAGKKESELTPEEIDRLMSNPMVRQLQYQIQHGVQDIKLESGQGEHKMKNVVVPEGADPQEVLQRMMAEEHKNKEREKKQKAARDEKLRQERLEKSDPLQYIVSGAGSPEVDGLYIRDGDAIRNGSRVYKMTKDGVNPVPNGFMMSHECVAGSEGFILGKAPRAWYAFQTKDRVCPEEGWVAQEHGKEPAPTFKAVEPLHVVEKEKAEGNALFAKGEHQAAVSQYTKAIELANACIKAHGMTDDLFGKLYGNRAEAYLQLGEYEKCIEDADASLEYDPCFVKGFVRKAKAAYNLKQYDVASQCLKDALDVVPGNKEILALQDEYRVAGIARSGEDQTLTELAGLCSRLNALVKRKGTASEVLAILKQLPTLLQALKLKQDETSGAMGGRQYESAPNYNAQVYFRLQTNGFALLAPIIRPAPKNPELLRECLETMAAALRDCATNQVAFDKFVPQLVPLLRAKDSLPYEILKAAVKVLGTMASRVAARKIMYDPDSAEGIMYVLAHPDSSQARPATFIIQAIDALHDMNTLAILLSVPNACEIFWRESHSRREDIRTPARSILARAFGHTLCRRRLKCLEKVKRLVNLWDSLAESAPEAERYDLSENPEDDDGDQLVVRDFMELEKEPLRVLTALITGTAHECEGSPELVETLHRMRAYDMVVPMCCARPPLSTGALKLLRVSMGHNQNVVDRVVQLGLPAWLLQCREESEYSDDFNANMRTTLMSQAARDDSCMILGHAADQGVFHSCIDLFDNGVVMRRMCEVLNGQPSDDATVAGCRCVKYLLSYKTGVRRSSLRAEDVHDVLIPLWLHKEDAAKDAAGQALRRVLSDQIWMNKALKYFEERGSVNKLSQVIQEMNSFEEVKEMRTTGKKRDQLRPNNAPLESTLETEHRRENLNTYKVVEYLLKEVPSTGVVVDVGAGTGIFTIPFAQALPQGHVYACEVRSDALRTLNSRVTKLQLANLTVMRMAETTMHLLPDQRKADLIFLCDVFAFIGEDIREHFLHSLRSLLTPGGRLVVIENRELSDNYLIDIQDAHFLQQRCAQIVSNRRMMLFKVDPAAKPGPALPVAPPLREEDLKEPDAPLLDETPPIESKVAITALGEADNEIKSKEVDDDDDDECIVEENLIPPSRSAPVPPRATVQTVDGEDSDCLLEENGTAQKSAFSADNLDDDDDDACLLEENGATAAEAQEDDLEEGCLLEDNDQASNAGAANDTDCLLEENVVPHNVLRARTADDDDDDDDGCLLEEN</sequence>
<feature type="region of interest" description="Disordered" evidence="6">
    <location>
        <begin position="1136"/>
        <end position="1159"/>
    </location>
</feature>
<organism evidence="8 9">
    <name type="scientific">Prymnesium parvum</name>
    <name type="common">Toxic golden alga</name>
    <dbReference type="NCBI Taxonomy" id="97485"/>
    <lineage>
        <taxon>Eukaryota</taxon>
        <taxon>Haptista</taxon>
        <taxon>Haptophyta</taxon>
        <taxon>Prymnesiophyceae</taxon>
        <taxon>Prymnesiales</taxon>
        <taxon>Prymnesiaceae</taxon>
        <taxon>Prymnesium</taxon>
    </lineage>
</organism>
<keyword evidence="9" id="KW-1185">Reference proteome</keyword>
<dbReference type="InterPro" id="IPR029063">
    <property type="entry name" value="SAM-dependent_MTases_sf"/>
</dbReference>
<feature type="compositionally biased region" description="Basic and acidic residues" evidence="6">
    <location>
        <begin position="14"/>
        <end position="23"/>
    </location>
</feature>
<dbReference type="Gene3D" id="1.25.40.10">
    <property type="entry name" value="Tetratricopeptide repeat domain"/>
    <property type="match status" value="1"/>
</dbReference>
<dbReference type="InterPro" id="IPR013217">
    <property type="entry name" value="Methyltransf_12"/>
</dbReference>
<evidence type="ECO:0000259" key="7">
    <source>
        <dbReference type="Pfam" id="PF08242"/>
    </source>
</evidence>
<gene>
    <name evidence="8" type="ORF">AB1Y20_006774</name>
</gene>
<dbReference type="Gene3D" id="1.25.10.10">
    <property type="entry name" value="Leucine-rich Repeat Variant"/>
    <property type="match status" value="1"/>
</dbReference>
<dbReference type="PANTHER" id="PTHR46423:SF1">
    <property type="entry name" value="RNA POLYMERASE II-ASSOCIATED PROTEIN 3"/>
    <property type="match status" value="1"/>
</dbReference>
<evidence type="ECO:0000256" key="3">
    <source>
        <dbReference type="ARBA" id="ARBA00020768"/>
    </source>
</evidence>
<protein>
    <recommendedName>
        <fullName evidence="3">Protein unc-45 homolog B</fullName>
    </recommendedName>
</protein>
<evidence type="ECO:0000256" key="1">
    <source>
        <dbReference type="ARBA" id="ARBA00004161"/>
    </source>
</evidence>
<feature type="region of interest" description="Disordered" evidence="6">
    <location>
        <begin position="82"/>
        <end position="105"/>
    </location>
</feature>
<dbReference type="SUPFAM" id="SSF48371">
    <property type="entry name" value="ARM repeat"/>
    <property type="match status" value="1"/>
</dbReference>
<evidence type="ECO:0000256" key="6">
    <source>
        <dbReference type="SAM" id="MobiDB-lite"/>
    </source>
</evidence>
<dbReference type="AlphaFoldDB" id="A0AB34IYR1"/>
<accession>A0AB34IYR1</accession>
<dbReference type="SMART" id="SM00028">
    <property type="entry name" value="TPR"/>
    <property type="match status" value="3"/>
</dbReference>